<dbReference type="SUPFAM" id="SSF75620">
    <property type="entry name" value="Release factor"/>
    <property type="match status" value="1"/>
</dbReference>
<name>A0AAU7QTV1_9FLAO</name>
<evidence type="ECO:0000256" key="1">
    <source>
        <dbReference type="ARBA" id="ARBA00010835"/>
    </source>
</evidence>
<evidence type="ECO:0000259" key="3">
    <source>
        <dbReference type="Pfam" id="PF00472"/>
    </source>
</evidence>
<dbReference type="Pfam" id="PF03462">
    <property type="entry name" value="PCRF"/>
    <property type="match status" value="1"/>
</dbReference>
<evidence type="ECO:0000313" key="5">
    <source>
        <dbReference type="EMBL" id="XBT18340.1"/>
    </source>
</evidence>
<accession>A0AAU7QTV1</accession>
<evidence type="ECO:0000259" key="4">
    <source>
        <dbReference type="Pfam" id="PF03462"/>
    </source>
</evidence>
<dbReference type="GO" id="GO:0005737">
    <property type="term" value="C:cytoplasm"/>
    <property type="evidence" value="ECO:0007669"/>
    <property type="project" value="UniProtKB-ARBA"/>
</dbReference>
<protein>
    <submittedName>
        <fullName evidence="5">Peptide chain release factor-like protein</fullName>
    </submittedName>
</protein>
<sequence length="207" mass="24975">MYKLWCIKNNIKLKIININKINKKKYKSILFRIKKKNILKYFFLEKGIHKIIRLFNNKRQTSLIKVDIINYNNNKIIIEEKKIIYQTIKSKGKGGQNINKVETGIRLKYKNINIKFTKFNSQIINKKYAKKLLYKKIILNNNNIINYKKVKKYNNIKNKNKIIRSYIFYPYNLIKDYKSNINSSNITKILNGNLKKFINYKINKLQI</sequence>
<dbReference type="Gene3D" id="3.30.160.20">
    <property type="match status" value="1"/>
</dbReference>
<dbReference type="InterPro" id="IPR005139">
    <property type="entry name" value="PCRF"/>
</dbReference>
<dbReference type="PANTHER" id="PTHR43116">
    <property type="entry name" value="PEPTIDE CHAIN RELEASE FACTOR 2"/>
    <property type="match status" value="1"/>
</dbReference>
<gene>
    <name evidence="5" type="ORF">ABNO50_00755</name>
</gene>
<dbReference type="InterPro" id="IPR000352">
    <property type="entry name" value="Pep_chain_release_fac_I"/>
</dbReference>
<dbReference type="PANTHER" id="PTHR43116:SF3">
    <property type="entry name" value="CLASS I PEPTIDE CHAIN RELEASE FACTOR"/>
    <property type="match status" value="1"/>
</dbReference>
<dbReference type="AlphaFoldDB" id="A0AAU7QTV1"/>
<dbReference type="EMBL" id="CP157894">
    <property type="protein sequence ID" value="XBT18340.1"/>
    <property type="molecule type" value="Genomic_DNA"/>
</dbReference>
<feature type="domain" description="Prokaryotic-type class I peptide chain release factors" evidence="3">
    <location>
        <begin position="74"/>
        <end position="177"/>
    </location>
</feature>
<dbReference type="Gene3D" id="3.30.70.1660">
    <property type="match status" value="1"/>
</dbReference>
<dbReference type="InterPro" id="IPR045853">
    <property type="entry name" value="Pep_chain_release_fac_I_sf"/>
</dbReference>
<evidence type="ECO:0000256" key="2">
    <source>
        <dbReference type="ARBA" id="ARBA00022481"/>
    </source>
</evidence>
<feature type="domain" description="Peptide chain release factor" evidence="4">
    <location>
        <begin position="1"/>
        <end position="65"/>
    </location>
</feature>
<dbReference type="Pfam" id="PF00472">
    <property type="entry name" value="RF-1"/>
    <property type="match status" value="1"/>
</dbReference>
<comment type="similarity">
    <text evidence="1">Belongs to the prokaryotic/mitochondrial release factor family.</text>
</comment>
<reference evidence="5" key="1">
    <citation type="submission" date="2024-06" db="EMBL/GenBank/DDBJ databases">
        <title>Diversity, functionality, and evolutionary history of bacterial symbionts in false click beetles (Coleoptera, Throscidae).</title>
        <authorList>
            <person name="Wierz J.C."/>
            <person name="Malm H."/>
            <person name="Kaltenpoth M."/>
            <person name="Engl T."/>
        </authorList>
    </citation>
    <scope>NUCLEOTIDE SEQUENCE</scope>
    <source>
        <strain evidence="5">Tduv</strain>
    </source>
</reference>
<organism evidence="5">
    <name type="scientific">Candidatus Shikimatogenerans sp. Tduv</name>
    <dbReference type="NCBI Taxonomy" id="3158567"/>
    <lineage>
        <taxon>Bacteria</taxon>
        <taxon>Pseudomonadati</taxon>
        <taxon>Bacteroidota</taxon>
        <taxon>Flavobacteriia</taxon>
        <taxon>Flavobacteriales</taxon>
        <taxon>Candidatus Shikimatogenerans</taxon>
    </lineage>
</organism>
<keyword evidence="2" id="KW-0488">Methylation</keyword>
<proteinExistence type="inferred from homology"/>
<dbReference type="GO" id="GO:0003747">
    <property type="term" value="F:translation release factor activity"/>
    <property type="evidence" value="ECO:0007669"/>
    <property type="project" value="InterPro"/>
</dbReference>